<sequence length="189" mass="21354">MLVVDDAHFADAADKLESAGFRKCTWSFGSVDPAFYDDSSVKKTIYRRIVRDYGNLDQHSARFFFPPPKDGSAKVVLLPSSYAHAQPGAAVHSPDGSCEDNITFPDSTRLLQSFVQTLVREPVEGQWTSTLGLWAVSYLYGELMLEDNLLDNLEDEKARAWFDENIRRYTGGMDRQRTKRFGRLGYDGP</sequence>
<dbReference type="EMBL" id="CAWUON010000030">
    <property type="protein sequence ID" value="CAK7267729.1"/>
    <property type="molecule type" value="Genomic_DNA"/>
</dbReference>
<organism evidence="1 2">
    <name type="scientific">Sporothrix epigloea</name>
    <dbReference type="NCBI Taxonomy" id="1892477"/>
    <lineage>
        <taxon>Eukaryota</taxon>
        <taxon>Fungi</taxon>
        <taxon>Dikarya</taxon>
        <taxon>Ascomycota</taxon>
        <taxon>Pezizomycotina</taxon>
        <taxon>Sordariomycetes</taxon>
        <taxon>Sordariomycetidae</taxon>
        <taxon>Ophiostomatales</taxon>
        <taxon>Ophiostomataceae</taxon>
        <taxon>Sporothrix</taxon>
    </lineage>
</organism>
<proteinExistence type="predicted"/>
<accession>A0ABP0DHJ8</accession>
<evidence type="ECO:0000313" key="1">
    <source>
        <dbReference type="EMBL" id="CAK7267729.1"/>
    </source>
</evidence>
<dbReference type="Proteomes" id="UP001642502">
    <property type="component" value="Unassembled WGS sequence"/>
</dbReference>
<gene>
    <name evidence="1" type="ORF">SEPCBS119000_002699</name>
</gene>
<protein>
    <submittedName>
        <fullName evidence="1">Uncharacterized protein</fullName>
    </submittedName>
</protein>
<comment type="caution">
    <text evidence="1">The sequence shown here is derived from an EMBL/GenBank/DDBJ whole genome shotgun (WGS) entry which is preliminary data.</text>
</comment>
<name>A0ABP0DHJ8_9PEZI</name>
<keyword evidence="2" id="KW-1185">Reference proteome</keyword>
<evidence type="ECO:0000313" key="2">
    <source>
        <dbReference type="Proteomes" id="UP001642502"/>
    </source>
</evidence>
<reference evidence="1 2" key="1">
    <citation type="submission" date="2024-01" db="EMBL/GenBank/DDBJ databases">
        <authorList>
            <person name="Allen C."/>
            <person name="Tagirdzhanova G."/>
        </authorList>
    </citation>
    <scope>NUCLEOTIDE SEQUENCE [LARGE SCALE GENOMIC DNA]</scope>
    <source>
        <strain evidence="1 2">CBS 119000</strain>
    </source>
</reference>